<accession>V4CJA1</accession>
<dbReference type="GeneID" id="20242018"/>
<evidence type="ECO:0000313" key="1">
    <source>
        <dbReference type="EMBL" id="ESP02290.1"/>
    </source>
</evidence>
<proteinExistence type="predicted"/>
<dbReference type="CTD" id="20242018"/>
<dbReference type="OMA" id="WGYKSKY"/>
<keyword evidence="2" id="KW-1185">Reference proteome</keyword>
<dbReference type="HOGENOM" id="CLU_2186914_0_0_1"/>
<evidence type="ECO:0000313" key="2">
    <source>
        <dbReference type="Proteomes" id="UP000030746"/>
    </source>
</evidence>
<dbReference type="AlphaFoldDB" id="V4CJA1"/>
<dbReference type="RefSeq" id="XP_009046998.1">
    <property type="nucleotide sequence ID" value="XM_009048750.1"/>
</dbReference>
<gene>
    <name evidence="1" type="ORF">LOTGIDRAFT_172170</name>
</gene>
<dbReference type="Gene3D" id="3.40.30.10">
    <property type="entry name" value="Glutaredoxin"/>
    <property type="match status" value="1"/>
</dbReference>
<dbReference type="OrthoDB" id="444492at2759"/>
<protein>
    <submittedName>
        <fullName evidence="1">Uncharacterized protein</fullName>
    </submittedName>
</protein>
<name>V4CJA1_LOTGI</name>
<dbReference type="EMBL" id="KB200294">
    <property type="protein sequence ID" value="ESP02290.1"/>
    <property type="molecule type" value="Genomic_DNA"/>
</dbReference>
<organism evidence="1 2">
    <name type="scientific">Lottia gigantea</name>
    <name type="common">Giant owl limpet</name>
    <dbReference type="NCBI Taxonomy" id="225164"/>
    <lineage>
        <taxon>Eukaryota</taxon>
        <taxon>Metazoa</taxon>
        <taxon>Spiralia</taxon>
        <taxon>Lophotrochozoa</taxon>
        <taxon>Mollusca</taxon>
        <taxon>Gastropoda</taxon>
        <taxon>Patellogastropoda</taxon>
        <taxon>Lottioidea</taxon>
        <taxon>Lottiidae</taxon>
        <taxon>Lottia</taxon>
    </lineage>
</organism>
<dbReference type="KEGG" id="lgi:LOTGIDRAFT_172170"/>
<reference evidence="1 2" key="1">
    <citation type="journal article" date="2013" name="Nature">
        <title>Insights into bilaterian evolution from three spiralian genomes.</title>
        <authorList>
            <person name="Simakov O."/>
            <person name="Marletaz F."/>
            <person name="Cho S.J."/>
            <person name="Edsinger-Gonzales E."/>
            <person name="Havlak P."/>
            <person name="Hellsten U."/>
            <person name="Kuo D.H."/>
            <person name="Larsson T."/>
            <person name="Lv J."/>
            <person name="Arendt D."/>
            <person name="Savage R."/>
            <person name="Osoegawa K."/>
            <person name="de Jong P."/>
            <person name="Grimwood J."/>
            <person name="Chapman J.A."/>
            <person name="Shapiro H."/>
            <person name="Aerts A."/>
            <person name="Otillar R.P."/>
            <person name="Terry A.Y."/>
            <person name="Boore J.L."/>
            <person name="Grigoriev I.V."/>
            <person name="Lindberg D.R."/>
            <person name="Seaver E.C."/>
            <person name="Weisblat D.A."/>
            <person name="Putnam N.H."/>
            <person name="Rokhsar D.S."/>
        </authorList>
    </citation>
    <scope>NUCLEOTIDE SEQUENCE [LARGE SCALE GENOMIC DNA]</scope>
</reference>
<dbReference type="Proteomes" id="UP000030746">
    <property type="component" value="Unassembled WGS sequence"/>
</dbReference>
<sequence>MGHHLFFQYRAVKAALEEEFPNQLEITSEATPNTSGWLEVQIIGGKLLHSKKYRAVKEALEKEFPGQLEFVSRPIIYNIYWYSNGDGYIDSDKKLQKIFDGVREALNSQ</sequence>